<evidence type="ECO:0000256" key="9">
    <source>
        <dbReference type="SAM" id="MobiDB-lite"/>
    </source>
</evidence>
<dbReference type="AlphaFoldDB" id="A0A564XXB4"/>
<dbReference type="Gene3D" id="1.10.287.70">
    <property type="match status" value="3"/>
</dbReference>
<keyword evidence="7 8" id="KW-0407">Ion channel</keyword>
<dbReference type="PRINTS" id="PR01333">
    <property type="entry name" value="2POREKCHANEL"/>
</dbReference>
<sequence>MQDILERVHTEQNLNNVQPPLRDITSPRIRDILSPTSSISSHTSNTYANLQPPPKPSFNYSADLQLITEEFQKIAPPKPTVPKTEQLDSLIYSTLKEIQPSVQSLKSPPPTLKIQQTYAIPNKKFTVTPVASEGCPTPTTCVDSISTSSSNSELESKVNTPPEPVKFITVPEDLANLDRRSILRARLRKSIQYAKRALGFIISHVGLSLMVIGYTILGAAVFCSVEKEKEQQIKTQMANGFNNTVTQLMDLWVKSYFNLSSAIDVIRRAVLMNRTLEIHAQGKQGLEGLDWYLKGLELSQEVIPKHWLEGIMDENFTVSIDGRSNFSASKESPFLSTMTTLTSTAATPLPSLDFTTLLPAVNLTSNFSYNDLIMMAFNGSTNASEVPKITMLAEIFRENMTKIIATYVNQVVHAIKDEGWNGATNIDDINWTFEGGVLFAITVFTTIGYGHVTPQTQYGKLLTIIYAVIGIPLFFSYLSKTGDMMASVFRLAYARGCKPVFRMLKRRRGRTSTKIGIYNSVQSLALIANLDATVSRLHRRASATSNDSGNLGRNLSIHSNKTTRSEGSSPPSSALKRSKSTRTRGRPKGKNPRTLKRSVSTRSFKELRRNAVAEASDGKASENSHFLTVGNKLAIPQSTSLDSTSKHMKKMLAQVGADNVSMASAIINGPNMNGVKRKLIIQNVPKPQAEEKKINVPISLTLCMMFIYILIGATVFCMWEKQDYIKWSYFCFVTLSTIGFGDIVPGK</sequence>
<organism evidence="12 13">
    <name type="scientific">Hymenolepis diminuta</name>
    <name type="common">Rat tapeworm</name>
    <dbReference type="NCBI Taxonomy" id="6216"/>
    <lineage>
        <taxon>Eukaryota</taxon>
        <taxon>Metazoa</taxon>
        <taxon>Spiralia</taxon>
        <taxon>Lophotrochozoa</taxon>
        <taxon>Platyhelminthes</taxon>
        <taxon>Cestoda</taxon>
        <taxon>Eucestoda</taxon>
        <taxon>Cyclophyllidea</taxon>
        <taxon>Hymenolepididae</taxon>
        <taxon>Hymenolepis</taxon>
    </lineage>
</organism>
<feature type="domain" description="Potassium channel" evidence="11">
    <location>
        <begin position="430"/>
        <end position="485"/>
    </location>
</feature>
<keyword evidence="6 10" id="KW-0472">Membrane</keyword>
<evidence type="ECO:0000256" key="2">
    <source>
        <dbReference type="ARBA" id="ARBA00022448"/>
    </source>
</evidence>
<evidence type="ECO:0000256" key="7">
    <source>
        <dbReference type="ARBA" id="ARBA00023303"/>
    </source>
</evidence>
<evidence type="ECO:0000256" key="6">
    <source>
        <dbReference type="ARBA" id="ARBA00023136"/>
    </source>
</evidence>
<gene>
    <name evidence="12" type="ORF">WMSIL1_LOCUS868</name>
</gene>
<dbReference type="PANTHER" id="PTHR11003:SF334">
    <property type="entry name" value="FI03418P"/>
    <property type="match status" value="1"/>
</dbReference>
<evidence type="ECO:0000256" key="4">
    <source>
        <dbReference type="ARBA" id="ARBA00022989"/>
    </source>
</evidence>
<keyword evidence="2 8" id="KW-0813">Transport</keyword>
<dbReference type="GO" id="GO:0022841">
    <property type="term" value="F:potassium ion leak channel activity"/>
    <property type="evidence" value="ECO:0007669"/>
    <property type="project" value="TreeGrafter"/>
</dbReference>
<feature type="transmembrane region" description="Helical" evidence="10">
    <location>
        <begin position="197"/>
        <end position="222"/>
    </location>
</feature>
<dbReference type="GO" id="GO:0005886">
    <property type="term" value="C:plasma membrane"/>
    <property type="evidence" value="ECO:0007669"/>
    <property type="project" value="TreeGrafter"/>
</dbReference>
<comment type="subcellular location">
    <subcellularLocation>
        <location evidence="1">Membrane</location>
        <topology evidence="1">Multi-pass membrane protein</topology>
    </subcellularLocation>
</comment>
<dbReference type="GO" id="GO:0030322">
    <property type="term" value="P:stabilization of membrane potential"/>
    <property type="evidence" value="ECO:0007669"/>
    <property type="project" value="TreeGrafter"/>
</dbReference>
<protein>
    <recommendedName>
        <fullName evidence="11">Potassium channel domain-containing protein</fullName>
    </recommendedName>
</protein>
<accession>A0A564XXB4</accession>
<keyword evidence="3 8" id="KW-0812">Transmembrane</keyword>
<dbReference type="GO" id="GO:0015271">
    <property type="term" value="F:outward rectifier potassium channel activity"/>
    <property type="evidence" value="ECO:0007669"/>
    <property type="project" value="TreeGrafter"/>
</dbReference>
<keyword evidence="5 8" id="KW-0406">Ion transport</keyword>
<evidence type="ECO:0000256" key="1">
    <source>
        <dbReference type="ARBA" id="ARBA00004141"/>
    </source>
</evidence>
<evidence type="ECO:0000259" key="11">
    <source>
        <dbReference type="Pfam" id="PF07885"/>
    </source>
</evidence>
<evidence type="ECO:0000256" key="8">
    <source>
        <dbReference type="RuleBase" id="RU003857"/>
    </source>
</evidence>
<feature type="compositionally biased region" description="Low complexity" evidence="9">
    <location>
        <begin position="34"/>
        <end position="46"/>
    </location>
</feature>
<dbReference type="InterPro" id="IPR013099">
    <property type="entry name" value="K_chnl_dom"/>
</dbReference>
<feature type="region of interest" description="Disordered" evidence="9">
    <location>
        <begin position="34"/>
        <end position="55"/>
    </location>
</feature>
<reference evidence="12 13" key="1">
    <citation type="submission" date="2019-07" db="EMBL/GenBank/DDBJ databases">
        <authorList>
            <person name="Jastrzebski P J."/>
            <person name="Paukszto L."/>
            <person name="Jastrzebski P J."/>
        </authorList>
    </citation>
    <scope>NUCLEOTIDE SEQUENCE [LARGE SCALE GENOMIC DNA]</scope>
    <source>
        <strain evidence="12 13">WMS-il1</strain>
    </source>
</reference>
<dbReference type="InterPro" id="IPR003280">
    <property type="entry name" value="2pore_dom_K_chnl"/>
</dbReference>
<feature type="compositionally biased region" description="Polar residues" evidence="9">
    <location>
        <begin position="542"/>
        <end position="572"/>
    </location>
</feature>
<comment type="similarity">
    <text evidence="8">Belongs to the two pore domain potassium channel (TC 1.A.1.8) family.</text>
</comment>
<evidence type="ECO:0000256" key="10">
    <source>
        <dbReference type="SAM" id="Phobius"/>
    </source>
</evidence>
<proteinExistence type="inferred from homology"/>
<dbReference type="Pfam" id="PF07885">
    <property type="entry name" value="Ion_trans_2"/>
    <property type="match status" value="2"/>
</dbReference>
<feature type="transmembrane region" description="Helical" evidence="10">
    <location>
        <begin position="461"/>
        <end position="478"/>
    </location>
</feature>
<evidence type="ECO:0000313" key="13">
    <source>
        <dbReference type="Proteomes" id="UP000321570"/>
    </source>
</evidence>
<feature type="transmembrane region" description="Helical" evidence="10">
    <location>
        <begin position="431"/>
        <end position="449"/>
    </location>
</feature>
<evidence type="ECO:0000256" key="3">
    <source>
        <dbReference type="ARBA" id="ARBA00022692"/>
    </source>
</evidence>
<dbReference type="PANTHER" id="PTHR11003">
    <property type="entry name" value="POTASSIUM CHANNEL, SUBFAMILY K"/>
    <property type="match status" value="1"/>
</dbReference>
<evidence type="ECO:0000313" key="12">
    <source>
        <dbReference type="EMBL" id="VUZ39620.1"/>
    </source>
</evidence>
<evidence type="ECO:0000256" key="5">
    <source>
        <dbReference type="ARBA" id="ARBA00023065"/>
    </source>
</evidence>
<feature type="transmembrane region" description="Helical" evidence="10">
    <location>
        <begin position="696"/>
        <end position="715"/>
    </location>
</feature>
<dbReference type="EMBL" id="CABIJS010000021">
    <property type="protein sequence ID" value="VUZ39620.1"/>
    <property type="molecule type" value="Genomic_DNA"/>
</dbReference>
<feature type="domain" description="Potassium channel" evidence="11">
    <location>
        <begin position="704"/>
        <end position="746"/>
    </location>
</feature>
<name>A0A564XXB4_HYMDI</name>
<dbReference type="Proteomes" id="UP000321570">
    <property type="component" value="Unassembled WGS sequence"/>
</dbReference>
<keyword evidence="13" id="KW-1185">Reference proteome</keyword>
<keyword evidence="4 10" id="KW-1133">Transmembrane helix</keyword>
<feature type="region of interest" description="Disordered" evidence="9">
    <location>
        <begin position="541"/>
        <end position="606"/>
    </location>
</feature>
<feature type="compositionally biased region" description="Basic residues" evidence="9">
    <location>
        <begin position="576"/>
        <end position="596"/>
    </location>
</feature>
<dbReference type="SUPFAM" id="SSF81324">
    <property type="entry name" value="Voltage-gated potassium channels"/>
    <property type="match status" value="2"/>
</dbReference>